<dbReference type="AlphaFoldDB" id="A0A518I345"/>
<reference evidence="1 2" key="1">
    <citation type="submission" date="2019-03" db="EMBL/GenBank/DDBJ databases">
        <title>Deep-cultivation of Planctomycetes and their phenomic and genomic characterization uncovers novel biology.</title>
        <authorList>
            <person name="Wiegand S."/>
            <person name="Jogler M."/>
            <person name="Boedeker C."/>
            <person name="Pinto D."/>
            <person name="Vollmers J."/>
            <person name="Rivas-Marin E."/>
            <person name="Kohn T."/>
            <person name="Peeters S.H."/>
            <person name="Heuer A."/>
            <person name="Rast P."/>
            <person name="Oberbeckmann S."/>
            <person name="Bunk B."/>
            <person name="Jeske O."/>
            <person name="Meyerdierks A."/>
            <person name="Storesund J.E."/>
            <person name="Kallscheuer N."/>
            <person name="Luecker S."/>
            <person name="Lage O.M."/>
            <person name="Pohl T."/>
            <person name="Merkel B.J."/>
            <person name="Hornburger P."/>
            <person name="Mueller R.-W."/>
            <person name="Bruemmer F."/>
            <person name="Labrenz M."/>
            <person name="Spormann A.M."/>
            <person name="Op den Camp H."/>
            <person name="Overmann J."/>
            <person name="Amann R."/>
            <person name="Jetten M.S.M."/>
            <person name="Mascher T."/>
            <person name="Medema M.H."/>
            <person name="Devos D.P."/>
            <person name="Kaster A.-K."/>
            <person name="Ovreas L."/>
            <person name="Rohde M."/>
            <person name="Galperin M.Y."/>
            <person name="Jogler C."/>
        </authorList>
    </citation>
    <scope>NUCLEOTIDE SEQUENCE [LARGE SCALE GENOMIC DNA]</scope>
    <source>
        <strain evidence="1 2">Enr13</strain>
    </source>
</reference>
<keyword evidence="2" id="KW-1185">Reference proteome</keyword>
<organism evidence="1 2">
    <name type="scientific">Stieleria neptunia</name>
    <dbReference type="NCBI Taxonomy" id="2527979"/>
    <lineage>
        <taxon>Bacteria</taxon>
        <taxon>Pseudomonadati</taxon>
        <taxon>Planctomycetota</taxon>
        <taxon>Planctomycetia</taxon>
        <taxon>Pirellulales</taxon>
        <taxon>Pirellulaceae</taxon>
        <taxon>Stieleria</taxon>
    </lineage>
</organism>
<gene>
    <name evidence="1" type="ORF">Enr13x_74350</name>
</gene>
<dbReference type="EMBL" id="CP037423">
    <property type="protein sequence ID" value="QDV47525.1"/>
    <property type="molecule type" value="Genomic_DNA"/>
</dbReference>
<accession>A0A518I345</accession>
<protein>
    <submittedName>
        <fullName evidence="1">Uncharacterized protein</fullName>
    </submittedName>
</protein>
<evidence type="ECO:0000313" key="2">
    <source>
        <dbReference type="Proteomes" id="UP000319004"/>
    </source>
</evidence>
<sequence>MNYTCSRAYEVESEIPQDMPQIREEIDKEYRDLHIDLLLVRGKLSPSLLQVLGKRVGVPLNYMFISSATATLVEDLADWGGVRIVA</sequence>
<name>A0A518I345_9BACT</name>
<dbReference type="Proteomes" id="UP000319004">
    <property type="component" value="Chromosome"/>
</dbReference>
<proteinExistence type="predicted"/>
<evidence type="ECO:0000313" key="1">
    <source>
        <dbReference type="EMBL" id="QDV47525.1"/>
    </source>
</evidence>
<dbReference type="KEGG" id="snep:Enr13x_74350"/>